<proteinExistence type="inferred from homology"/>
<dbReference type="GO" id="GO:0032955">
    <property type="term" value="P:regulation of division septum assembly"/>
    <property type="evidence" value="ECO:0007669"/>
    <property type="project" value="InterPro"/>
</dbReference>
<dbReference type="HAMAP" id="MF_00262">
    <property type="entry name" value="MinE"/>
    <property type="match status" value="1"/>
</dbReference>
<accession>E4RMN3</accession>
<dbReference type="AlphaFoldDB" id="E4RMN3"/>
<dbReference type="STRING" id="656519.Halsa_1132"/>
<organism evidence="4 5">
    <name type="scientific">Halanaerobium hydrogeniformans</name>
    <name type="common">Halanaerobium sp. (strain sapolanicus)</name>
    <dbReference type="NCBI Taxonomy" id="656519"/>
    <lineage>
        <taxon>Bacteria</taxon>
        <taxon>Bacillati</taxon>
        <taxon>Bacillota</taxon>
        <taxon>Clostridia</taxon>
        <taxon>Halanaerobiales</taxon>
        <taxon>Halanaerobiaceae</taxon>
        <taxon>Halanaerobium</taxon>
    </lineage>
</organism>
<comment type="similarity">
    <text evidence="1 3">Belongs to the MinE family.</text>
</comment>
<keyword evidence="3" id="KW-0131">Cell cycle</keyword>
<dbReference type="Pfam" id="PF03776">
    <property type="entry name" value="MinE"/>
    <property type="match status" value="1"/>
</dbReference>
<dbReference type="Gene3D" id="3.30.1070.10">
    <property type="entry name" value="Cell division topological specificity factor MinE"/>
    <property type="match status" value="1"/>
</dbReference>
<dbReference type="KEGG" id="has:Halsa_1132"/>
<dbReference type="EMBL" id="CP002304">
    <property type="protein sequence ID" value="ADQ14564.1"/>
    <property type="molecule type" value="Genomic_DNA"/>
</dbReference>
<keyword evidence="3 4" id="KW-0132">Cell division</keyword>
<dbReference type="InterPro" id="IPR005527">
    <property type="entry name" value="MinE"/>
</dbReference>
<dbReference type="eggNOG" id="COG0851">
    <property type="taxonomic scope" value="Bacteria"/>
</dbReference>
<comment type="function">
    <text evidence="2 3">Prevents the cell division inhibition by proteins MinC and MinD at internal division sites while permitting inhibition at polar sites. This ensures cell division at the proper site by restricting the formation of a division septum at the midpoint of the long axis of the cell.</text>
</comment>
<dbReference type="GO" id="GO:0051301">
    <property type="term" value="P:cell division"/>
    <property type="evidence" value="ECO:0007669"/>
    <property type="project" value="UniProtKB-KW"/>
</dbReference>
<evidence type="ECO:0000313" key="4">
    <source>
        <dbReference type="EMBL" id="ADQ14564.1"/>
    </source>
</evidence>
<protein>
    <recommendedName>
        <fullName evidence="3">Cell division topological specificity factor</fullName>
    </recommendedName>
</protein>
<evidence type="ECO:0000256" key="1">
    <source>
        <dbReference type="ARBA" id="ARBA00008168"/>
    </source>
</evidence>
<keyword evidence="5" id="KW-1185">Reference proteome</keyword>
<sequence length="86" mass="9914">MDILKWLGLKSDKDKSSKNVAKERLQFVLVQDRIKLTPDEMDAMREELIGVLSKYIDVDSQKIEMDVKREDEMTALVANFPLKGSK</sequence>
<reference evidence="4 5" key="1">
    <citation type="submission" date="2010-11" db="EMBL/GenBank/DDBJ databases">
        <title>Complete sequence of Halanaerobium sp. sapolanicus.</title>
        <authorList>
            <consortium name="US DOE Joint Genome Institute"/>
            <person name="Lucas S."/>
            <person name="Copeland A."/>
            <person name="Lapidus A."/>
            <person name="Cheng J.-F."/>
            <person name="Bruce D."/>
            <person name="Goodwin L."/>
            <person name="Pitluck S."/>
            <person name="Davenport K."/>
            <person name="Detter J.C."/>
            <person name="Han C."/>
            <person name="Tapia R."/>
            <person name="Land M."/>
            <person name="Hauser L."/>
            <person name="Jeffries C."/>
            <person name="Kyrpides N."/>
            <person name="Ivanova N."/>
            <person name="Mikhailova N."/>
            <person name="Begemann M.B."/>
            <person name="Mormile M.R."/>
            <person name="Wall J.D."/>
            <person name="Elias D.A."/>
            <person name="Woyke T."/>
        </authorList>
    </citation>
    <scope>NUCLEOTIDE SEQUENCE [LARGE SCALE GENOMIC DNA]</scope>
    <source>
        <strain evidence="5">sapolanicus</strain>
    </source>
</reference>
<dbReference type="InterPro" id="IPR036707">
    <property type="entry name" value="MinE_sf"/>
</dbReference>
<name>E4RMN3_HALHG</name>
<gene>
    <name evidence="3" type="primary">minE</name>
    <name evidence="4" type="ordered locus">Halsa_1132</name>
</gene>
<evidence type="ECO:0000256" key="2">
    <source>
        <dbReference type="ARBA" id="ARBA00025265"/>
    </source>
</evidence>
<reference evidence="4 5" key="2">
    <citation type="journal article" date="2011" name="J. Bacteriol.">
        <title>Complete Genome Sequence of the Haloalkaliphilic, Hydrogen Producing Halanaerobium hydrogenoformans.</title>
        <authorList>
            <person name="Brown S.D."/>
            <person name="Begemann M.B."/>
            <person name="Mormile M.R."/>
            <person name="Wall J.D."/>
            <person name="Han C.S."/>
            <person name="Goodwin L.A."/>
            <person name="Pitluck S."/>
            <person name="Land M.L."/>
            <person name="Hauser L.J."/>
            <person name="Elias D.A."/>
        </authorList>
    </citation>
    <scope>NUCLEOTIDE SEQUENCE [LARGE SCALE GENOMIC DNA]</scope>
    <source>
        <strain evidence="5">sapolanicus</strain>
    </source>
</reference>
<dbReference type="HOGENOM" id="CLU_137929_1_0_9"/>
<dbReference type="NCBIfam" id="TIGR01215">
    <property type="entry name" value="minE"/>
    <property type="match status" value="1"/>
</dbReference>
<dbReference type="SUPFAM" id="SSF55229">
    <property type="entry name" value="Cell division protein MinE topological specificity domain"/>
    <property type="match status" value="1"/>
</dbReference>
<dbReference type="Proteomes" id="UP000007434">
    <property type="component" value="Chromosome"/>
</dbReference>
<evidence type="ECO:0000313" key="5">
    <source>
        <dbReference type="Proteomes" id="UP000007434"/>
    </source>
</evidence>
<evidence type="ECO:0000256" key="3">
    <source>
        <dbReference type="HAMAP-Rule" id="MF_00262"/>
    </source>
</evidence>